<feature type="transmembrane region" description="Helical" evidence="1">
    <location>
        <begin position="51"/>
        <end position="77"/>
    </location>
</feature>
<organism evidence="2 3">
    <name type="scientific">Gallibacterium genomosp. 3</name>
    <dbReference type="NCBI Taxonomy" id="505345"/>
    <lineage>
        <taxon>Bacteria</taxon>
        <taxon>Pseudomonadati</taxon>
        <taxon>Pseudomonadota</taxon>
        <taxon>Gammaproteobacteria</taxon>
        <taxon>Pasteurellales</taxon>
        <taxon>Pasteurellaceae</taxon>
        <taxon>Gallibacterium</taxon>
    </lineage>
</organism>
<proteinExistence type="predicted"/>
<dbReference type="AlphaFoldDB" id="A0A1A7PPK5"/>
<keyword evidence="1" id="KW-0472">Membrane</keyword>
<sequence>MIFFILGSILAIFFSLNYKKKLILFLLLVTLLIFMKFALELKEGNSYIYDIWVFAGIMYLHLFSTLAFPFMVAFALGKNVVLRAFFTKFFLWFGYGSTIFFLYMAFIKGVIYY</sequence>
<keyword evidence="1" id="KW-1133">Transmembrane helix</keyword>
<protein>
    <submittedName>
        <fullName evidence="2">Uncharacterized protein</fullName>
    </submittedName>
</protein>
<comment type="caution">
    <text evidence="2">The sequence shown here is derived from an EMBL/GenBank/DDBJ whole genome shotgun (WGS) entry which is preliminary data.</text>
</comment>
<keyword evidence="1" id="KW-0812">Transmembrane</keyword>
<feature type="transmembrane region" description="Helical" evidence="1">
    <location>
        <begin position="21"/>
        <end position="39"/>
    </location>
</feature>
<evidence type="ECO:0000313" key="2">
    <source>
        <dbReference type="EMBL" id="OBX04493.1"/>
    </source>
</evidence>
<dbReference type="RefSeq" id="WP_065237384.1">
    <property type="nucleotide sequence ID" value="NZ_JTJR01000025.1"/>
</dbReference>
<gene>
    <name evidence="2" type="ORF">QV06_06225</name>
</gene>
<evidence type="ECO:0000256" key="1">
    <source>
        <dbReference type="SAM" id="Phobius"/>
    </source>
</evidence>
<reference evidence="2 3" key="1">
    <citation type="submission" date="2014-11" db="EMBL/GenBank/DDBJ databases">
        <title>Pan-genome of Gallibacterium spp.</title>
        <authorList>
            <person name="Kudirkiene E."/>
            <person name="Bojesen A.M."/>
        </authorList>
    </citation>
    <scope>NUCLEOTIDE SEQUENCE [LARGE SCALE GENOMIC DNA]</scope>
    <source>
        <strain evidence="2 3">59/S3/89</strain>
    </source>
</reference>
<feature type="transmembrane region" description="Helical" evidence="1">
    <location>
        <begin position="89"/>
        <end position="111"/>
    </location>
</feature>
<name>A0A1A7PPK5_9PAST</name>
<accession>A0A1A7PPK5</accession>
<dbReference type="Proteomes" id="UP000092626">
    <property type="component" value="Unassembled WGS sequence"/>
</dbReference>
<dbReference type="EMBL" id="JTJR01000025">
    <property type="protein sequence ID" value="OBX04493.1"/>
    <property type="molecule type" value="Genomic_DNA"/>
</dbReference>
<evidence type="ECO:0000313" key="3">
    <source>
        <dbReference type="Proteomes" id="UP000092626"/>
    </source>
</evidence>